<reference evidence="2" key="1">
    <citation type="journal article" date="2019" name="Int. J. Syst. Evol. Microbiol.">
        <title>The Global Catalogue of Microorganisms (GCM) 10K type strain sequencing project: providing services to taxonomists for standard genome sequencing and annotation.</title>
        <authorList>
            <consortium name="The Broad Institute Genomics Platform"/>
            <consortium name="The Broad Institute Genome Sequencing Center for Infectious Disease"/>
            <person name="Wu L."/>
            <person name="Ma J."/>
        </authorList>
    </citation>
    <scope>NUCLEOTIDE SEQUENCE [LARGE SCALE GENOMIC DNA]</scope>
    <source>
        <strain evidence="2">JCM 17986</strain>
    </source>
</reference>
<gene>
    <name evidence="1" type="ORF">GCM10023205_51300</name>
</gene>
<dbReference type="Proteomes" id="UP001500466">
    <property type="component" value="Unassembled WGS sequence"/>
</dbReference>
<keyword evidence="2" id="KW-1185">Reference proteome</keyword>
<evidence type="ECO:0000313" key="2">
    <source>
        <dbReference type="Proteomes" id="UP001500466"/>
    </source>
</evidence>
<proteinExistence type="predicted"/>
<sequence length="167" mass="17883">MLTMPTPHGDHGLAFGMPEVRLLRRALRIAMKSDPGSGAAADPAAASDAPTASAFWLLDRAIAEAEAERDRLRAFHLAELDLQRRAVPGSAATYLSALSRAVDAYAHIPTAADLAALRAIAELPCSPRERSRRDTLLAYCTDLADRALDARLTAEARRKAGRPRCAG</sequence>
<dbReference type="EMBL" id="BAABHS010000019">
    <property type="protein sequence ID" value="GAA4977470.1"/>
    <property type="molecule type" value="Genomic_DNA"/>
</dbReference>
<protein>
    <submittedName>
        <fullName evidence="1">Uncharacterized protein</fullName>
    </submittedName>
</protein>
<evidence type="ECO:0000313" key="1">
    <source>
        <dbReference type="EMBL" id="GAA4977470.1"/>
    </source>
</evidence>
<accession>A0ABP9HT61</accession>
<comment type="caution">
    <text evidence="1">The sequence shown here is derived from an EMBL/GenBank/DDBJ whole genome shotgun (WGS) entry which is preliminary data.</text>
</comment>
<organism evidence="1 2">
    <name type="scientific">Yinghuangia aomiensis</name>
    <dbReference type="NCBI Taxonomy" id="676205"/>
    <lineage>
        <taxon>Bacteria</taxon>
        <taxon>Bacillati</taxon>
        <taxon>Actinomycetota</taxon>
        <taxon>Actinomycetes</taxon>
        <taxon>Kitasatosporales</taxon>
        <taxon>Streptomycetaceae</taxon>
        <taxon>Yinghuangia</taxon>
    </lineage>
</organism>
<name>A0ABP9HT61_9ACTN</name>